<dbReference type="RefSeq" id="WP_202102497.1">
    <property type="nucleotide sequence ID" value="NZ_JAERTY010000004.1"/>
</dbReference>
<dbReference type="PANTHER" id="PTHR30575">
    <property type="entry name" value="PEPTIDASE M20"/>
    <property type="match status" value="1"/>
</dbReference>
<keyword evidence="4" id="KW-1185">Reference proteome</keyword>
<dbReference type="InterPro" id="IPR017145">
    <property type="entry name" value="Aminobenzoyl-glu_utiliz_pB"/>
</dbReference>
<dbReference type="Gene3D" id="3.40.630.10">
    <property type="entry name" value="Zn peptidases"/>
    <property type="match status" value="1"/>
</dbReference>
<reference evidence="3 4" key="1">
    <citation type="submission" date="2021-01" db="EMBL/GenBank/DDBJ databases">
        <title>C459-1 draft genome sequence.</title>
        <authorList>
            <person name="Zhang X.-F."/>
        </authorList>
    </citation>
    <scope>NUCLEOTIDE SEQUENCE [LARGE SCALE GENOMIC DNA]</scope>
    <source>
        <strain evidence="4">C459-1</strain>
    </source>
</reference>
<name>A0ABS1R3C4_9SPHI</name>
<dbReference type="NCBIfam" id="TIGR01891">
    <property type="entry name" value="amidohydrolases"/>
    <property type="match status" value="1"/>
</dbReference>
<dbReference type="InterPro" id="IPR017439">
    <property type="entry name" value="Amidohydrolase"/>
</dbReference>
<evidence type="ECO:0000256" key="1">
    <source>
        <dbReference type="ARBA" id="ARBA00022801"/>
    </source>
</evidence>
<organism evidence="3 4">
    <name type="scientific">Sphingobacterium faecale</name>
    <dbReference type="NCBI Taxonomy" id="2803775"/>
    <lineage>
        <taxon>Bacteria</taxon>
        <taxon>Pseudomonadati</taxon>
        <taxon>Bacteroidota</taxon>
        <taxon>Sphingobacteriia</taxon>
        <taxon>Sphingobacteriales</taxon>
        <taxon>Sphingobacteriaceae</taxon>
        <taxon>Sphingobacterium</taxon>
    </lineage>
</organism>
<proteinExistence type="predicted"/>
<evidence type="ECO:0000313" key="4">
    <source>
        <dbReference type="Proteomes" id="UP000625283"/>
    </source>
</evidence>
<dbReference type="InterPro" id="IPR036264">
    <property type="entry name" value="Bact_exopeptidase_dim_dom"/>
</dbReference>
<dbReference type="Pfam" id="PF07687">
    <property type="entry name" value="M20_dimer"/>
    <property type="match status" value="1"/>
</dbReference>
<evidence type="ECO:0000313" key="3">
    <source>
        <dbReference type="EMBL" id="MBL1408729.1"/>
    </source>
</evidence>
<protein>
    <submittedName>
        <fullName evidence="3">Amidohydrolase</fullName>
    </submittedName>
</protein>
<dbReference type="InterPro" id="IPR002933">
    <property type="entry name" value="Peptidase_M20"/>
</dbReference>
<dbReference type="Pfam" id="PF01546">
    <property type="entry name" value="Peptidase_M20"/>
    <property type="match status" value="1"/>
</dbReference>
<dbReference type="PANTHER" id="PTHR30575:SF0">
    <property type="entry name" value="XAA-ARG DIPEPTIDASE"/>
    <property type="match status" value="1"/>
</dbReference>
<dbReference type="EMBL" id="JAERTY010000004">
    <property type="protein sequence ID" value="MBL1408729.1"/>
    <property type="molecule type" value="Genomic_DNA"/>
</dbReference>
<dbReference type="Gene3D" id="3.30.70.360">
    <property type="match status" value="1"/>
</dbReference>
<evidence type="ECO:0000259" key="2">
    <source>
        <dbReference type="Pfam" id="PF07687"/>
    </source>
</evidence>
<accession>A0ABS1R3C4</accession>
<sequence length="479" mass="51803">MNKLLLWGVFTIFPLINKAQIAQPSLSYLERSFQTYDRLHKIIWSDPELGFLEVSSSGVLQKHLLESGFKVDAAVAGMPTSFIASYGSGSPVIGLLAEFDALPGLSQDTVPYRKALQQAGDGHGCGHNLLGTGAVAGAVAIKEWLDKSQHQGTIKVFGAPAEEGGGGKVYLARDGFLSGVDIMLDWHPSTRNAVDVGNGFTAVQMIDYTFHGKASHAAGSPDKGRSALDGVEAMNYMVNMLREHIPYSSRIHYVITNGGDAPNVVPELATVSYYIRHPKRDALKKIVDWVNQTAEGAALGTQTTVSKEIIAGFYEKLPNRKLAELVQKNLEIVGGITYNDRERDFAEQMVQELGGTSTILDKVSEIQPLADERASTGGGSTDVGDVSWNVPTITFGTAAFIPGSAAHSWHWTAAGGTTIGTKALINAAKVFSLTAIELYTNPELIEEAKREFEKRRGADFKYKSLVGDRAPALEYRVKK</sequence>
<comment type="caution">
    <text evidence="3">The sequence shown here is derived from an EMBL/GenBank/DDBJ whole genome shotgun (WGS) entry which is preliminary data.</text>
</comment>
<dbReference type="SUPFAM" id="SSF53187">
    <property type="entry name" value="Zn-dependent exopeptidases"/>
    <property type="match status" value="1"/>
</dbReference>
<dbReference type="SUPFAM" id="SSF55031">
    <property type="entry name" value="Bacterial exopeptidase dimerisation domain"/>
    <property type="match status" value="1"/>
</dbReference>
<dbReference type="InterPro" id="IPR052030">
    <property type="entry name" value="Peptidase_M20/M20A_hydrolases"/>
</dbReference>
<dbReference type="PIRSF" id="PIRSF037227">
    <property type="entry name" value="Aminobenzoyl-glu_utiliz_pB"/>
    <property type="match status" value="1"/>
</dbReference>
<gene>
    <name evidence="3" type="ORF">JKG61_08215</name>
</gene>
<keyword evidence="1" id="KW-0378">Hydrolase</keyword>
<dbReference type="InterPro" id="IPR011650">
    <property type="entry name" value="Peptidase_M20_dimer"/>
</dbReference>
<dbReference type="Proteomes" id="UP000625283">
    <property type="component" value="Unassembled WGS sequence"/>
</dbReference>
<feature type="domain" description="Peptidase M20 dimerisation" evidence="2">
    <location>
        <begin position="209"/>
        <end position="295"/>
    </location>
</feature>